<dbReference type="Proteomes" id="UP000196118">
    <property type="component" value="Chromosome"/>
</dbReference>
<dbReference type="AlphaFoldDB" id="A0A1Y0VPX9"/>
<dbReference type="InterPro" id="IPR006379">
    <property type="entry name" value="HAD-SF_hydro_IIB"/>
</dbReference>
<dbReference type="EMBL" id="CP021474">
    <property type="protein sequence ID" value="ARW20220.1"/>
    <property type="molecule type" value="Genomic_DNA"/>
</dbReference>
<dbReference type="GO" id="GO:0016791">
    <property type="term" value="F:phosphatase activity"/>
    <property type="evidence" value="ECO:0007669"/>
    <property type="project" value="TreeGrafter"/>
</dbReference>
<organism evidence="1 2">
    <name type="scientific">Pediococcus pentosaceus</name>
    <dbReference type="NCBI Taxonomy" id="1255"/>
    <lineage>
        <taxon>Bacteria</taxon>
        <taxon>Bacillati</taxon>
        <taxon>Bacillota</taxon>
        <taxon>Bacilli</taxon>
        <taxon>Lactobacillales</taxon>
        <taxon>Lactobacillaceae</taxon>
        <taxon>Pediococcus</taxon>
    </lineage>
</organism>
<dbReference type="PANTHER" id="PTHR10000">
    <property type="entry name" value="PHOSPHOSERINE PHOSPHATASE"/>
    <property type="match status" value="1"/>
</dbReference>
<proteinExistence type="predicted"/>
<dbReference type="GO" id="GO:0005829">
    <property type="term" value="C:cytosol"/>
    <property type="evidence" value="ECO:0007669"/>
    <property type="project" value="TreeGrafter"/>
</dbReference>
<reference evidence="1 2" key="1">
    <citation type="submission" date="2017-05" db="EMBL/GenBank/DDBJ databases">
        <title>Genome sequence of Pediococcus pentosaceus strain SRCM100892.</title>
        <authorList>
            <person name="Cho S.H."/>
        </authorList>
    </citation>
    <scope>NUCLEOTIDE SEQUENCE [LARGE SCALE GENOMIC DNA]</scope>
    <source>
        <strain evidence="1 2">SRCM100892</strain>
    </source>
</reference>
<name>A0A1Y0VPX9_PEDPE</name>
<gene>
    <name evidence="1" type="ORF">S100892_01676</name>
</gene>
<protein>
    <submittedName>
        <fullName evidence="1">Putative phosphatase YcsE</fullName>
    </submittedName>
</protein>
<dbReference type="InterPro" id="IPR023214">
    <property type="entry name" value="HAD_sf"/>
</dbReference>
<dbReference type="Gene3D" id="3.40.50.1000">
    <property type="entry name" value="HAD superfamily/HAD-like"/>
    <property type="match status" value="1"/>
</dbReference>
<dbReference type="GO" id="GO:0000287">
    <property type="term" value="F:magnesium ion binding"/>
    <property type="evidence" value="ECO:0007669"/>
    <property type="project" value="TreeGrafter"/>
</dbReference>
<dbReference type="PANTHER" id="PTHR10000:SF8">
    <property type="entry name" value="HAD SUPERFAMILY HYDROLASE-LIKE, TYPE 3"/>
    <property type="match status" value="1"/>
</dbReference>
<evidence type="ECO:0000313" key="2">
    <source>
        <dbReference type="Proteomes" id="UP000196118"/>
    </source>
</evidence>
<dbReference type="NCBIfam" id="TIGR01484">
    <property type="entry name" value="HAD-SF-IIB"/>
    <property type="match status" value="1"/>
</dbReference>
<dbReference type="SUPFAM" id="SSF56784">
    <property type="entry name" value="HAD-like"/>
    <property type="match status" value="1"/>
</dbReference>
<dbReference type="InterPro" id="IPR036412">
    <property type="entry name" value="HAD-like_sf"/>
</dbReference>
<sequence length="119" mass="13212">MNGIIIFDTPNSHLKQITAKLSRIKNLDISSSNTNNIELIPKNINKSTAIKSIQQEFNIPSSRTISFGDGLNDIEMFQQSGISVAMGNSPETVKKYANHVTDSNLEDGIANFLIQYFHI</sequence>
<accession>A0A1Y0VPX9</accession>
<dbReference type="Gene3D" id="3.30.1240.10">
    <property type="match status" value="1"/>
</dbReference>
<evidence type="ECO:0000313" key="1">
    <source>
        <dbReference type="EMBL" id="ARW20220.1"/>
    </source>
</evidence>
<dbReference type="Pfam" id="PF08282">
    <property type="entry name" value="Hydrolase_3"/>
    <property type="match status" value="1"/>
</dbReference>